<keyword evidence="3" id="KW-1185">Reference proteome</keyword>
<evidence type="ECO:0000313" key="3">
    <source>
        <dbReference type="Proteomes" id="UP000075901"/>
    </source>
</evidence>
<accession>A0A182SRZ6</accession>
<organism evidence="2 3">
    <name type="scientific">Anopheles maculatus</name>
    <dbReference type="NCBI Taxonomy" id="74869"/>
    <lineage>
        <taxon>Eukaryota</taxon>
        <taxon>Metazoa</taxon>
        <taxon>Ecdysozoa</taxon>
        <taxon>Arthropoda</taxon>
        <taxon>Hexapoda</taxon>
        <taxon>Insecta</taxon>
        <taxon>Pterygota</taxon>
        <taxon>Neoptera</taxon>
        <taxon>Endopterygota</taxon>
        <taxon>Diptera</taxon>
        <taxon>Nematocera</taxon>
        <taxon>Culicoidea</taxon>
        <taxon>Culicidae</taxon>
        <taxon>Anophelinae</taxon>
        <taxon>Anopheles</taxon>
        <taxon>Anopheles maculatus group</taxon>
    </lineage>
</organism>
<feature type="compositionally biased region" description="Basic and acidic residues" evidence="1">
    <location>
        <begin position="94"/>
        <end position="127"/>
    </location>
</feature>
<sequence>MTTTVVAVNTGPGTAATVGITSGTGSAFGSNSTTDRTMLAEKSTVQNATPRQHPKKRKFDLAELEEMETHRPVPPPPLPVPPAPTASSSPESNGGKHETQPMETDGGRGRGGGGHEVDRDGVNRGEEAELSQRPSCTTGTVVLRNGGESEENGSFGAYHYGVTNGNFGRDSVSNSHNHMDVDTRTAHQSTYDSTIQSERLH</sequence>
<dbReference type="AlphaFoldDB" id="A0A182SRZ6"/>
<reference evidence="3" key="1">
    <citation type="submission" date="2013-09" db="EMBL/GenBank/DDBJ databases">
        <title>The Genome Sequence of Anopheles maculatus species B.</title>
        <authorList>
            <consortium name="The Broad Institute Genomics Platform"/>
            <person name="Neafsey D.E."/>
            <person name="Besansky N."/>
            <person name="Howell P."/>
            <person name="Walton C."/>
            <person name="Young S.K."/>
            <person name="Zeng Q."/>
            <person name="Gargeya S."/>
            <person name="Fitzgerald M."/>
            <person name="Haas B."/>
            <person name="Abouelleil A."/>
            <person name="Allen A.W."/>
            <person name="Alvarado L."/>
            <person name="Arachchi H.M."/>
            <person name="Berlin A.M."/>
            <person name="Chapman S.B."/>
            <person name="Gainer-Dewar J."/>
            <person name="Goldberg J."/>
            <person name="Griggs A."/>
            <person name="Gujja S."/>
            <person name="Hansen M."/>
            <person name="Howarth C."/>
            <person name="Imamovic A."/>
            <person name="Ireland A."/>
            <person name="Larimer J."/>
            <person name="McCowan C."/>
            <person name="Murphy C."/>
            <person name="Pearson M."/>
            <person name="Poon T.W."/>
            <person name="Priest M."/>
            <person name="Roberts A."/>
            <person name="Saif S."/>
            <person name="Shea T."/>
            <person name="Sisk P."/>
            <person name="Sykes S."/>
            <person name="Wortman J."/>
            <person name="Nusbaum C."/>
            <person name="Birren B."/>
        </authorList>
    </citation>
    <scope>NUCLEOTIDE SEQUENCE [LARGE SCALE GENOMIC DNA]</scope>
    <source>
        <strain evidence="3">maculatus3</strain>
    </source>
</reference>
<reference evidence="2" key="2">
    <citation type="submission" date="2020-05" db="UniProtKB">
        <authorList>
            <consortium name="EnsemblMetazoa"/>
        </authorList>
    </citation>
    <scope>IDENTIFICATION</scope>
    <source>
        <strain evidence="2">maculatus3</strain>
    </source>
</reference>
<protein>
    <submittedName>
        <fullName evidence="2">Uncharacterized protein</fullName>
    </submittedName>
</protein>
<name>A0A182SRZ6_9DIPT</name>
<dbReference type="Proteomes" id="UP000075901">
    <property type="component" value="Unassembled WGS sequence"/>
</dbReference>
<feature type="compositionally biased region" description="Polar residues" evidence="1">
    <location>
        <begin position="186"/>
        <end position="201"/>
    </location>
</feature>
<evidence type="ECO:0000256" key="1">
    <source>
        <dbReference type="SAM" id="MobiDB-lite"/>
    </source>
</evidence>
<dbReference type="EnsemblMetazoa" id="AMAM012216-RA">
    <property type="protein sequence ID" value="AMAM012216-PA"/>
    <property type="gene ID" value="AMAM012216"/>
</dbReference>
<dbReference type="VEuPathDB" id="VectorBase:AMAM012216"/>
<feature type="compositionally biased region" description="Polar residues" evidence="1">
    <location>
        <begin position="163"/>
        <end position="176"/>
    </location>
</feature>
<evidence type="ECO:0000313" key="2">
    <source>
        <dbReference type="EnsemblMetazoa" id="AMAM012216-PA"/>
    </source>
</evidence>
<feature type="compositionally biased region" description="Pro residues" evidence="1">
    <location>
        <begin position="72"/>
        <end position="84"/>
    </location>
</feature>
<feature type="compositionally biased region" description="Polar residues" evidence="1">
    <location>
        <begin position="19"/>
        <end position="36"/>
    </location>
</feature>
<feature type="region of interest" description="Disordered" evidence="1">
    <location>
        <begin position="19"/>
        <end position="201"/>
    </location>
</feature>
<proteinExistence type="predicted"/>